<evidence type="ECO:0000256" key="1">
    <source>
        <dbReference type="ARBA" id="ARBA00022679"/>
    </source>
</evidence>
<dbReference type="GeneTree" id="ENSGT01110000267735"/>
<dbReference type="AlphaFoldDB" id="A0A669DMS7"/>
<reference evidence="6" key="3">
    <citation type="submission" date="2025-09" db="UniProtKB">
        <authorList>
            <consortium name="Ensembl"/>
        </authorList>
    </citation>
    <scope>IDENTIFICATION</scope>
</reference>
<evidence type="ECO:0000256" key="3">
    <source>
        <dbReference type="PROSITE-ProRule" id="PRU00104"/>
    </source>
</evidence>
<dbReference type="InParanoid" id="A0A669DMS7"/>
<feature type="region of interest" description="Disordered" evidence="4">
    <location>
        <begin position="21"/>
        <end position="52"/>
    </location>
</feature>
<feature type="region of interest" description="Disordered" evidence="4">
    <location>
        <begin position="224"/>
        <end position="250"/>
    </location>
</feature>
<dbReference type="InterPro" id="IPR000569">
    <property type="entry name" value="HECT_dom"/>
</dbReference>
<dbReference type="Ensembl" id="ENSONIT00000064245.1">
    <property type="protein sequence ID" value="ENSONIP00000062124.1"/>
    <property type="gene ID" value="ENSONIG00000032482.1"/>
</dbReference>
<dbReference type="InterPro" id="IPR035983">
    <property type="entry name" value="Hect_E3_ubiquitin_ligase"/>
</dbReference>
<evidence type="ECO:0000259" key="5">
    <source>
        <dbReference type="PROSITE" id="PS50237"/>
    </source>
</evidence>
<evidence type="ECO:0000313" key="6">
    <source>
        <dbReference type="Ensembl" id="ENSONIP00000062124.1"/>
    </source>
</evidence>
<sequence length="578" mass="64374">MSSDLAENIGRAVLSAIQRFSGPAPSTSQTLQHLESSNAPGPSRPAVSTGIPYRSVPLPSVPQAHTTRSHFVRKNKTCKHYTKDVVCLPLSSASTFLIPRGDSRAKLAQDGLIGKISFTSDWSEAQLREEIAAIFRRTFALSTGQTFPFEYLSTIRGCKRLMKPNVSSSFLWGGQEVGSICSSTCLYIMAGIQKPAQEEPEELSDSDFESPVCRRRRVHHALPTTPGESEAKHQETEGCIQESENEGQAEGQQMFPYNVAEFVPIFLEEDEALEEAIQRSLLEESDRQSEVHISRSFKKLSKEEIEGLLRAHSEKVITPGTRQLHISRANVWSTALRQFKRPKFAESCEMLYVTFASDEHDTEEDAADLGGPRREFFRLLVKAIFQDSGAFEATPNGCTLKFNIIHLQNGVYRTIGRMLSTIIVQGGEAPAFLSPHVVDYIVSGDILQVHLTPDDIGDPELRENLKKVVNATTQHDLEKAVSCCDSWRYQVEGLPLTVTMANKDLFVKNAALYLAVLQRQSCFDQLTDGLSYYGILSLLRENPSLCVLLDLGGQRSDSQFNCWGSQAKLFCPWEQQKS</sequence>
<dbReference type="SUPFAM" id="SSF56204">
    <property type="entry name" value="Hect, E3 ligase catalytic domain"/>
    <property type="match status" value="1"/>
</dbReference>
<reference evidence="6" key="2">
    <citation type="submission" date="2025-08" db="UniProtKB">
        <authorList>
            <consortium name="Ensembl"/>
        </authorList>
    </citation>
    <scope>IDENTIFICATION</scope>
</reference>
<keyword evidence="1" id="KW-0808">Transferase</keyword>
<reference evidence="7" key="1">
    <citation type="submission" date="2012-01" db="EMBL/GenBank/DDBJ databases">
        <title>The Genome Sequence of Oreochromis niloticus (Nile Tilapia).</title>
        <authorList>
            <consortium name="Broad Institute Genome Assembly Team"/>
            <consortium name="Broad Institute Sequencing Platform"/>
            <person name="Di Palma F."/>
            <person name="Johnson J."/>
            <person name="Lander E.S."/>
            <person name="Lindblad-Toh K."/>
        </authorList>
    </citation>
    <scope>NUCLEOTIDE SEQUENCE [LARGE SCALE GENOMIC DNA]</scope>
</reference>
<proteinExistence type="predicted"/>
<dbReference type="Proteomes" id="UP000005207">
    <property type="component" value="Linkage group LG22"/>
</dbReference>
<evidence type="ECO:0000256" key="4">
    <source>
        <dbReference type="SAM" id="MobiDB-lite"/>
    </source>
</evidence>
<dbReference type="GO" id="GO:0004842">
    <property type="term" value="F:ubiquitin-protein transferase activity"/>
    <property type="evidence" value="ECO:0007669"/>
    <property type="project" value="InterPro"/>
</dbReference>
<accession>A0A669DMS7</accession>
<protein>
    <recommendedName>
        <fullName evidence="5">HECT domain-containing protein</fullName>
    </recommendedName>
</protein>
<name>A0A669DMS7_ORENI</name>
<keyword evidence="7" id="KW-1185">Reference proteome</keyword>
<feature type="compositionally biased region" description="Polar residues" evidence="4">
    <location>
        <begin position="24"/>
        <end position="40"/>
    </location>
</feature>
<comment type="caution">
    <text evidence="3">Lacks conserved residue(s) required for the propagation of feature annotation.</text>
</comment>
<feature type="domain" description="HECT" evidence="5">
    <location>
        <begin position="341"/>
        <end position="470"/>
    </location>
</feature>
<dbReference type="Gene3D" id="3.90.1750.10">
    <property type="entry name" value="Hect, E3 ligase catalytic domains"/>
    <property type="match status" value="1"/>
</dbReference>
<evidence type="ECO:0000313" key="7">
    <source>
        <dbReference type="Proteomes" id="UP000005207"/>
    </source>
</evidence>
<dbReference type="PROSITE" id="PS50237">
    <property type="entry name" value="HECT"/>
    <property type="match status" value="1"/>
</dbReference>
<keyword evidence="2 3" id="KW-0833">Ubl conjugation pathway</keyword>
<organism evidence="6 7">
    <name type="scientific">Oreochromis niloticus</name>
    <name type="common">Nile tilapia</name>
    <name type="synonym">Tilapia nilotica</name>
    <dbReference type="NCBI Taxonomy" id="8128"/>
    <lineage>
        <taxon>Eukaryota</taxon>
        <taxon>Metazoa</taxon>
        <taxon>Chordata</taxon>
        <taxon>Craniata</taxon>
        <taxon>Vertebrata</taxon>
        <taxon>Euteleostomi</taxon>
        <taxon>Actinopterygii</taxon>
        <taxon>Neopterygii</taxon>
        <taxon>Teleostei</taxon>
        <taxon>Neoteleostei</taxon>
        <taxon>Acanthomorphata</taxon>
        <taxon>Ovalentaria</taxon>
        <taxon>Cichlomorphae</taxon>
        <taxon>Cichliformes</taxon>
        <taxon>Cichlidae</taxon>
        <taxon>African cichlids</taxon>
        <taxon>Pseudocrenilabrinae</taxon>
        <taxon>Oreochromini</taxon>
        <taxon>Oreochromis</taxon>
    </lineage>
</organism>
<dbReference type="OMA" id="AESCEML"/>
<evidence type="ECO:0000256" key="2">
    <source>
        <dbReference type="ARBA" id="ARBA00022786"/>
    </source>
</evidence>